<gene>
    <name evidence="1" type="primary">ORF2</name>
</gene>
<protein>
    <submittedName>
        <fullName evidence="1">6 kDa protein</fullName>
    </submittedName>
</protein>
<name>A0A345T7Y0_9CLOS</name>
<proteinExistence type="predicted"/>
<dbReference type="EMBL" id="MH521102">
    <property type="protein sequence ID" value="AXI82085.1"/>
    <property type="molecule type" value="Genomic_RNA"/>
</dbReference>
<sequence length="30" mass="3477">MWEFKLPYLTDKRHISYSAPSAATFSSVSR</sequence>
<organism evidence="1">
    <name type="scientific">Grapevine leafroll-associated virus 3</name>
    <dbReference type="NCBI Taxonomy" id="55951"/>
    <lineage>
        <taxon>Viruses</taxon>
        <taxon>Riboviria</taxon>
        <taxon>Orthornavirae</taxon>
        <taxon>Kitrinoviricota</taxon>
        <taxon>Alsuviricetes</taxon>
        <taxon>Martellivirales</taxon>
        <taxon>Closteroviridae</taxon>
        <taxon>Ampelovirus</taxon>
        <taxon>Ampelovirus trivitis</taxon>
    </lineage>
</organism>
<reference evidence="1" key="1">
    <citation type="submission" date="2018-06" db="EMBL/GenBank/DDBJ databases">
        <title>Characterization of grapevine leafroll-associated virus 3 genetic variants and application towards RT-qPCR assay design.</title>
        <authorList>
            <person name="Al Rwahnih M."/>
            <person name="Diaz-Lara A."/>
        </authorList>
    </citation>
    <scope>NUCLEOTIDE SEQUENCE</scope>
    <source>
        <strain evidence="1">185</strain>
    </source>
</reference>
<accession>A0A345T7Y0</accession>
<evidence type="ECO:0000313" key="1">
    <source>
        <dbReference type="EMBL" id="AXI82085.1"/>
    </source>
</evidence>